<sequence length="140" mass="15939">MPEIRLRHVVSCSSQDSTYRAENLLKADTYRKWQAASKTISVVLQVTERTDIGPIVSTNDSTHTSAPWNLEGPSHPEKKEKLITISLGYEGLPLYMGPTKLCINVSRQTWAFALPLKEDFRTLLGLFTTLFFVREPCLYY</sequence>
<evidence type="ECO:0000313" key="1">
    <source>
        <dbReference type="Ensembl" id="ENSOARP00020035982.1"/>
    </source>
</evidence>
<reference evidence="1" key="1">
    <citation type="submission" date="2020-11" db="EMBL/GenBank/DDBJ databases">
        <authorList>
            <person name="Davenport K.M."/>
            <person name="Bickhart D.M."/>
            <person name="Smith T.P.L."/>
            <person name="Murdoch B.M."/>
            <person name="Rosen B.D."/>
        </authorList>
    </citation>
    <scope>NUCLEOTIDE SEQUENCE [LARGE SCALE GENOMIC DNA]</scope>
    <source>
        <strain evidence="1">OAR_USU_Benz2616</strain>
    </source>
</reference>
<dbReference type="Ensembl" id="ENSOART00020064690.1">
    <property type="protein sequence ID" value="ENSOARP00020035982.1"/>
    <property type="gene ID" value="ENSOARG00020029162.1"/>
</dbReference>
<proteinExistence type="predicted"/>
<reference evidence="1" key="2">
    <citation type="submission" date="2025-08" db="UniProtKB">
        <authorList>
            <consortium name="Ensembl"/>
        </authorList>
    </citation>
    <scope>IDENTIFICATION</scope>
</reference>
<name>A0AC11CYC2_SHEEP</name>
<protein>
    <submittedName>
        <fullName evidence="1">Uncharacterized protein</fullName>
    </submittedName>
</protein>
<accession>A0AC11CYC2</accession>
<organism evidence="1">
    <name type="scientific">Ovis aries</name>
    <name type="common">Sheep</name>
    <dbReference type="NCBI Taxonomy" id="9940"/>
    <lineage>
        <taxon>Eukaryota</taxon>
        <taxon>Metazoa</taxon>
        <taxon>Chordata</taxon>
        <taxon>Craniata</taxon>
        <taxon>Vertebrata</taxon>
        <taxon>Euteleostomi</taxon>
        <taxon>Mammalia</taxon>
        <taxon>Eutheria</taxon>
        <taxon>Laurasiatheria</taxon>
        <taxon>Artiodactyla</taxon>
        <taxon>Ruminantia</taxon>
        <taxon>Pecora</taxon>
        <taxon>Bovidae</taxon>
        <taxon>Caprinae</taxon>
        <taxon>Ovis</taxon>
    </lineage>
</organism>
<reference evidence="1" key="3">
    <citation type="submission" date="2025-09" db="UniProtKB">
        <authorList>
            <consortium name="Ensembl"/>
        </authorList>
    </citation>
    <scope>IDENTIFICATION</scope>
</reference>